<gene>
    <name evidence="1" type="ORF">PMG71_14435</name>
</gene>
<comment type="caution">
    <text evidence="1">The sequence shown here is derived from an EMBL/GenBank/DDBJ whole genome shotgun (WGS) entry which is preliminary data.</text>
</comment>
<accession>A0ABT7AUN9</accession>
<dbReference type="RefSeq" id="WP_283754386.1">
    <property type="nucleotide sequence ID" value="NZ_JAQOSP010000094.1"/>
</dbReference>
<dbReference type="Proteomes" id="UP001235303">
    <property type="component" value="Unassembled WGS sequence"/>
</dbReference>
<evidence type="ECO:0000313" key="1">
    <source>
        <dbReference type="EMBL" id="MDJ1170626.1"/>
    </source>
</evidence>
<dbReference type="EMBL" id="JAQOSP010000094">
    <property type="protein sequence ID" value="MDJ1170626.1"/>
    <property type="molecule type" value="Genomic_DNA"/>
</dbReference>
<sequence length="56" mass="6830">MKQKSKDRLAELEKIRDFVKRFRDKKMSSQEFLNERNPSKEIAKFVKNMLSFPSFF</sequence>
<organism evidence="1 2">
    <name type="scientific">Roseofilum acuticapitatum BLCC-M154</name>
    <dbReference type="NCBI Taxonomy" id="3022444"/>
    <lineage>
        <taxon>Bacteria</taxon>
        <taxon>Bacillati</taxon>
        <taxon>Cyanobacteriota</taxon>
        <taxon>Cyanophyceae</taxon>
        <taxon>Desertifilales</taxon>
        <taxon>Desertifilaceae</taxon>
        <taxon>Roseofilum</taxon>
        <taxon>Roseofilum acuticapitatum</taxon>
    </lineage>
</organism>
<proteinExistence type="predicted"/>
<protein>
    <submittedName>
        <fullName evidence="1">Uncharacterized protein</fullName>
    </submittedName>
</protein>
<reference evidence="1 2" key="1">
    <citation type="submission" date="2023-01" db="EMBL/GenBank/DDBJ databases">
        <title>Novel diversity within Roseofilum (Cyanobacteria; Desertifilaceae) from marine benthic mats with descriptions of four novel species.</title>
        <authorList>
            <person name="Wang Y."/>
            <person name="Berthold D.E."/>
            <person name="Hu J."/>
            <person name="Lefler F.W."/>
            <person name="Laughinghouse H.D. IV."/>
        </authorList>
    </citation>
    <scope>NUCLEOTIDE SEQUENCE [LARGE SCALE GENOMIC DNA]</scope>
    <source>
        <strain evidence="1 2">BLCC-M154</strain>
    </source>
</reference>
<name>A0ABT7AUN9_9CYAN</name>
<keyword evidence="2" id="KW-1185">Reference proteome</keyword>
<evidence type="ECO:0000313" key="2">
    <source>
        <dbReference type="Proteomes" id="UP001235303"/>
    </source>
</evidence>